<keyword evidence="3" id="KW-1185">Reference proteome</keyword>
<proteinExistence type="predicted"/>
<protein>
    <submittedName>
        <fullName evidence="2">Uncharacterized protein</fullName>
    </submittedName>
</protein>
<gene>
    <name evidence="2" type="ORF">POPTR_017G068300</name>
</gene>
<sequence length="187" mass="20788">MATLASFYGGFRSPFDMRIGDIFVWIFKTHGSDTHVRPKTFEFNSQSSPRKHESDTHATPKAYGFGSQPSSSVLGLTCVSDSLYFELGALPNSSALNLADCQVHVSWVWQGGVGLAHIADLRRLNLTVRQAQGDVGLAHMIDQRRLNFALSQVQDNDHPSLAYLGERPISIGSNLMEELSFYRFSYT</sequence>
<name>A0A2K1X4B1_POPTR</name>
<dbReference type="AlphaFoldDB" id="A0A2K1X4B1"/>
<dbReference type="EMBL" id="CM009306">
    <property type="protein sequence ID" value="PNS95613.1"/>
    <property type="molecule type" value="Genomic_DNA"/>
</dbReference>
<dbReference type="InParanoid" id="A0A2K1X4B1"/>
<organism evidence="2 3">
    <name type="scientific">Populus trichocarpa</name>
    <name type="common">Western balsam poplar</name>
    <name type="synonym">Populus balsamifera subsp. trichocarpa</name>
    <dbReference type="NCBI Taxonomy" id="3694"/>
    <lineage>
        <taxon>Eukaryota</taxon>
        <taxon>Viridiplantae</taxon>
        <taxon>Streptophyta</taxon>
        <taxon>Embryophyta</taxon>
        <taxon>Tracheophyta</taxon>
        <taxon>Spermatophyta</taxon>
        <taxon>Magnoliopsida</taxon>
        <taxon>eudicotyledons</taxon>
        <taxon>Gunneridae</taxon>
        <taxon>Pentapetalae</taxon>
        <taxon>rosids</taxon>
        <taxon>fabids</taxon>
        <taxon>Malpighiales</taxon>
        <taxon>Salicaceae</taxon>
        <taxon>Saliceae</taxon>
        <taxon>Populus</taxon>
    </lineage>
</organism>
<feature type="region of interest" description="Disordered" evidence="1">
    <location>
        <begin position="41"/>
        <end position="64"/>
    </location>
</feature>
<evidence type="ECO:0000313" key="2">
    <source>
        <dbReference type="EMBL" id="PNS95613.1"/>
    </source>
</evidence>
<evidence type="ECO:0000256" key="1">
    <source>
        <dbReference type="SAM" id="MobiDB-lite"/>
    </source>
</evidence>
<reference evidence="2 3" key="1">
    <citation type="journal article" date="2006" name="Science">
        <title>The genome of black cottonwood, Populus trichocarpa (Torr. &amp; Gray).</title>
        <authorList>
            <person name="Tuskan G.A."/>
            <person name="Difazio S."/>
            <person name="Jansson S."/>
            <person name="Bohlmann J."/>
            <person name="Grigoriev I."/>
            <person name="Hellsten U."/>
            <person name="Putnam N."/>
            <person name="Ralph S."/>
            <person name="Rombauts S."/>
            <person name="Salamov A."/>
            <person name="Schein J."/>
            <person name="Sterck L."/>
            <person name="Aerts A."/>
            <person name="Bhalerao R.R."/>
            <person name="Bhalerao R.P."/>
            <person name="Blaudez D."/>
            <person name="Boerjan W."/>
            <person name="Brun A."/>
            <person name="Brunner A."/>
            <person name="Busov V."/>
            <person name="Campbell M."/>
            <person name="Carlson J."/>
            <person name="Chalot M."/>
            <person name="Chapman J."/>
            <person name="Chen G.L."/>
            <person name="Cooper D."/>
            <person name="Coutinho P.M."/>
            <person name="Couturier J."/>
            <person name="Covert S."/>
            <person name="Cronk Q."/>
            <person name="Cunningham R."/>
            <person name="Davis J."/>
            <person name="Degroeve S."/>
            <person name="Dejardin A."/>
            <person name="Depamphilis C."/>
            <person name="Detter J."/>
            <person name="Dirks B."/>
            <person name="Dubchak I."/>
            <person name="Duplessis S."/>
            <person name="Ehlting J."/>
            <person name="Ellis B."/>
            <person name="Gendler K."/>
            <person name="Goodstein D."/>
            <person name="Gribskov M."/>
            <person name="Grimwood J."/>
            <person name="Groover A."/>
            <person name="Gunter L."/>
            <person name="Hamberger B."/>
            <person name="Heinze B."/>
            <person name="Helariutta Y."/>
            <person name="Henrissat B."/>
            <person name="Holligan D."/>
            <person name="Holt R."/>
            <person name="Huang W."/>
            <person name="Islam-Faridi N."/>
            <person name="Jones S."/>
            <person name="Jones-Rhoades M."/>
            <person name="Jorgensen R."/>
            <person name="Joshi C."/>
            <person name="Kangasjarvi J."/>
            <person name="Karlsson J."/>
            <person name="Kelleher C."/>
            <person name="Kirkpatrick R."/>
            <person name="Kirst M."/>
            <person name="Kohler A."/>
            <person name="Kalluri U."/>
            <person name="Larimer F."/>
            <person name="Leebens-Mack J."/>
            <person name="Leple J.C."/>
            <person name="Locascio P."/>
            <person name="Lou Y."/>
            <person name="Lucas S."/>
            <person name="Martin F."/>
            <person name="Montanini B."/>
            <person name="Napoli C."/>
            <person name="Nelson D.R."/>
            <person name="Nelson C."/>
            <person name="Nieminen K."/>
            <person name="Nilsson O."/>
            <person name="Pereda V."/>
            <person name="Peter G."/>
            <person name="Philippe R."/>
            <person name="Pilate G."/>
            <person name="Poliakov A."/>
            <person name="Razumovskaya J."/>
            <person name="Richardson P."/>
            <person name="Rinaldi C."/>
            <person name="Ritland K."/>
            <person name="Rouze P."/>
            <person name="Ryaboy D."/>
            <person name="Schmutz J."/>
            <person name="Schrader J."/>
            <person name="Segerman B."/>
            <person name="Shin H."/>
            <person name="Siddiqui A."/>
            <person name="Sterky F."/>
            <person name="Terry A."/>
            <person name="Tsai C.J."/>
            <person name="Uberbacher E."/>
            <person name="Unneberg P."/>
            <person name="Vahala J."/>
            <person name="Wall K."/>
            <person name="Wessler S."/>
            <person name="Yang G."/>
            <person name="Yin T."/>
            <person name="Douglas C."/>
            <person name="Marra M."/>
            <person name="Sandberg G."/>
            <person name="Van de Peer Y."/>
            <person name="Rokhsar D."/>
        </authorList>
    </citation>
    <scope>NUCLEOTIDE SEQUENCE [LARGE SCALE GENOMIC DNA]</scope>
    <source>
        <strain evidence="3">cv. Nisqually</strain>
    </source>
</reference>
<evidence type="ECO:0000313" key="3">
    <source>
        <dbReference type="Proteomes" id="UP000006729"/>
    </source>
</evidence>
<dbReference type="Proteomes" id="UP000006729">
    <property type="component" value="Chromosome 17"/>
</dbReference>
<accession>A0A2K1X4B1</accession>